<dbReference type="NCBIfam" id="NF008873">
    <property type="entry name" value="PRK11909.1"/>
    <property type="match status" value="1"/>
</dbReference>
<gene>
    <name evidence="8" type="ordered locus">Slip_0377</name>
</gene>
<dbReference type="PANTHER" id="PTHR34229:SF1">
    <property type="entry name" value="METAL TRANSPORT PROTEIN HI_1621-RELATED"/>
    <property type="match status" value="1"/>
</dbReference>
<dbReference type="GO" id="GO:0000041">
    <property type="term" value="P:transition metal ion transport"/>
    <property type="evidence" value="ECO:0007669"/>
    <property type="project" value="InterPro"/>
</dbReference>
<keyword evidence="9" id="KW-1185">Reference proteome</keyword>
<proteinExistence type="predicted"/>
<feature type="transmembrane region" description="Helical" evidence="7">
    <location>
        <begin position="195"/>
        <end position="214"/>
    </location>
</feature>
<evidence type="ECO:0000256" key="2">
    <source>
        <dbReference type="ARBA" id="ARBA00022448"/>
    </source>
</evidence>
<dbReference type="OrthoDB" id="5395048at2"/>
<comment type="subcellular location">
    <subcellularLocation>
        <location evidence="1">Cell membrane</location>
        <topology evidence="1">Multi-pass membrane protein</topology>
    </subcellularLocation>
</comment>
<dbReference type="EMBL" id="CP002048">
    <property type="protein sequence ID" value="ADI01161.1"/>
    <property type="molecule type" value="Genomic_DNA"/>
</dbReference>
<protein>
    <submittedName>
        <fullName evidence="8">Cobalamin (Vitamin B12) biosynthesis CbiM protein</fullName>
    </submittedName>
</protein>
<dbReference type="eggNOG" id="COG0310">
    <property type="taxonomic scope" value="Bacteria"/>
</dbReference>
<evidence type="ECO:0000256" key="3">
    <source>
        <dbReference type="ARBA" id="ARBA00022475"/>
    </source>
</evidence>
<accession>D7CK47</accession>
<feature type="transmembrane region" description="Helical" evidence="7">
    <location>
        <begin position="103"/>
        <end position="128"/>
    </location>
</feature>
<feature type="transmembrane region" description="Helical" evidence="7">
    <location>
        <begin position="42"/>
        <end position="60"/>
    </location>
</feature>
<feature type="transmembrane region" description="Helical" evidence="7">
    <location>
        <begin position="72"/>
        <end position="97"/>
    </location>
</feature>
<dbReference type="PANTHER" id="PTHR34229">
    <property type="entry name" value="METAL TRANSPORT PROTEIN HI_1621-RELATED"/>
    <property type="match status" value="1"/>
</dbReference>
<keyword evidence="3" id="KW-1003">Cell membrane</keyword>
<evidence type="ECO:0000256" key="1">
    <source>
        <dbReference type="ARBA" id="ARBA00004651"/>
    </source>
</evidence>
<name>D7CK47_SYNLT</name>
<dbReference type="RefSeq" id="WP_013174563.1">
    <property type="nucleotide sequence ID" value="NC_014220.1"/>
</dbReference>
<dbReference type="InterPro" id="IPR002751">
    <property type="entry name" value="CbiM/NikMN"/>
</dbReference>
<dbReference type="AlphaFoldDB" id="D7CK47"/>
<organism evidence="8 9">
    <name type="scientific">Syntrophothermus lipocalidus (strain DSM 12680 / TGB-C1)</name>
    <dbReference type="NCBI Taxonomy" id="643648"/>
    <lineage>
        <taxon>Bacteria</taxon>
        <taxon>Bacillati</taxon>
        <taxon>Bacillota</taxon>
        <taxon>Clostridia</taxon>
        <taxon>Eubacteriales</taxon>
        <taxon>Syntrophomonadaceae</taxon>
        <taxon>Syntrophothermus</taxon>
    </lineage>
</organism>
<dbReference type="Gene3D" id="1.10.1760.20">
    <property type="match status" value="1"/>
</dbReference>
<keyword evidence="6 7" id="KW-0472">Membrane</keyword>
<dbReference type="Proteomes" id="UP000000378">
    <property type="component" value="Chromosome"/>
</dbReference>
<keyword evidence="2" id="KW-0813">Transport</keyword>
<feature type="transmembrane region" description="Helical" evidence="7">
    <location>
        <begin position="140"/>
        <end position="160"/>
    </location>
</feature>
<evidence type="ECO:0000313" key="8">
    <source>
        <dbReference type="EMBL" id="ADI01161.1"/>
    </source>
</evidence>
<reference evidence="9" key="1">
    <citation type="journal article" date="2010" name="Stand. Genomic Sci.">
        <title>Complete genome sequence of Syntrophothermus lipocalidus type strain (TGB-C1T).</title>
        <authorList>
            <consortium name="US DOE Joint Genome Institute (JGI-PGF)"/>
            <person name="Djao O."/>
            <person name="Zhang X."/>
            <person name="Lucas S."/>
            <person name="Lapidus A."/>
            <person name="Glavina Del Rio T."/>
            <person name="Nolan M."/>
            <person name="Tice H."/>
            <person name="Cheng J."/>
            <person name="Han C."/>
            <person name="Tapia R."/>
            <person name="Goodwin L."/>
            <person name="Pitluck S."/>
            <person name="Liolios K."/>
            <person name="Ivanova N."/>
            <person name="Mavromatis K."/>
            <person name="Mikhailova N."/>
            <person name="Ovchinnikova G."/>
            <person name="Pati A."/>
            <person name="Brambilla E."/>
            <person name="Chen A."/>
            <person name="Palaniappan K."/>
            <person name="Land M."/>
            <person name="Hauser L."/>
            <person name="Chang Y."/>
            <person name="Jeffries C."/>
            <person name="Rohde M."/>
            <person name="Sikorski J."/>
            <person name="Spring S."/>
            <person name="Goker M."/>
            <person name="Detter J."/>
            <person name="Woyke T."/>
            <person name="Bristow J."/>
            <person name="Eisen J."/>
            <person name="Markowitz V."/>
            <person name="Hugenholtz P."/>
            <person name="Kyrpides N."/>
            <person name="Klenk H."/>
        </authorList>
    </citation>
    <scope>NUCLEOTIDE SEQUENCE [LARGE SCALE GENOMIC DNA]</scope>
    <source>
        <strain evidence="9">DSM 12680 / TGB-C1</strain>
    </source>
</reference>
<keyword evidence="4 7" id="KW-0812">Transmembrane</keyword>
<dbReference type="KEGG" id="slp:Slip_0377"/>
<reference evidence="8 9" key="2">
    <citation type="journal article" date="2010" name="Stand. Genomic Sci.">
        <title>Complete genome sequence of Syntrophothermus lipocalidus type strain (TGB-C1).</title>
        <authorList>
            <person name="Djao O.D."/>
            <person name="Zhang X."/>
            <person name="Lucas S."/>
            <person name="Lapidus A."/>
            <person name="Del Rio T.G."/>
            <person name="Nolan M."/>
            <person name="Tice H."/>
            <person name="Cheng J.F."/>
            <person name="Han C."/>
            <person name="Tapia R."/>
            <person name="Goodwin L."/>
            <person name="Pitluck S."/>
            <person name="Liolios K."/>
            <person name="Ivanova N."/>
            <person name="Mavromatis K."/>
            <person name="Mikhailova N."/>
            <person name="Ovchinnikova G."/>
            <person name="Pati A."/>
            <person name="Brambilla E."/>
            <person name="Chen A."/>
            <person name="Palaniappan K."/>
            <person name="Land M."/>
            <person name="Hauser L."/>
            <person name="Chang Y.J."/>
            <person name="Jeffries C.D."/>
            <person name="Rohde M."/>
            <person name="Sikorski J."/>
            <person name="Spring S."/>
            <person name="Goker M."/>
            <person name="Detter J.C."/>
            <person name="Woyke T."/>
            <person name="Bristow J."/>
            <person name="Eisen J.A."/>
            <person name="Markowitz V."/>
            <person name="Hugenholtz P."/>
            <person name="Kyrpides N.C."/>
            <person name="Klenk H.P."/>
        </authorList>
    </citation>
    <scope>NUCLEOTIDE SEQUENCE [LARGE SCALE GENOMIC DNA]</scope>
    <source>
        <strain evidence="9">DSM 12680 / TGB-C1</strain>
    </source>
</reference>
<evidence type="ECO:0000256" key="4">
    <source>
        <dbReference type="ARBA" id="ARBA00022692"/>
    </source>
</evidence>
<keyword evidence="5 7" id="KW-1133">Transmembrane helix</keyword>
<dbReference type="GO" id="GO:0005886">
    <property type="term" value="C:plasma membrane"/>
    <property type="evidence" value="ECO:0007669"/>
    <property type="project" value="UniProtKB-SubCell"/>
</dbReference>
<dbReference type="STRING" id="643648.Slip_0377"/>
<sequence>MHIPDGYLSPQTAVPFIGAMIPIWGVATKKVKATLKKKETPLIALGAAFSFVIMMFNVPIPGGSSGHAVGAVLLAILLGPWAACIAVSTALIIQALVFADGGILAIGANCFNMGVAMPFFGYYVYKWIKGSAPGLSRRALWAAAIAGYLGINLAALFTSVEFGSQYHLFRAADGTPLYFMYPLKVAVSTMMTEHLLIAGPIEAVITALGLGFVAKSYPSLISEKDPVLPNNSPEVSING</sequence>
<evidence type="ECO:0000256" key="5">
    <source>
        <dbReference type="ARBA" id="ARBA00022989"/>
    </source>
</evidence>
<dbReference type="Pfam" id="PF01891">
    <property type="entry name" value="CbiM"/>
    <property type="match status" value="1"/>
</dbReference>
<evidence type="ECO:0000256" key="6">
    <source>
        <dbReference type="ARBA" id="ARBA00023136"/>
    </source>
</evidence>
<evidence type="ECO:0000256" key="7">
    <source>
        <dbReference type="SAM" id="Phobius"/>
    </source>
</evidence>
<evidence type="ECO:0000313" key="9">
    <source>
        <dbReference type="Proteomes" id="UP000000378"/>
    </source>
</evidence>
<dbReference type="HOGENOM" id="CLU_052508_2_1_9"/>